<organism evidence="1 2">
    <name type="scientific">Candidatus Endonucleibacter bathymodioli</name>
    <dbReference type="NCBI Taxonomy" id="539814"/>
    <lineage>
        <taxon>Bacteria</taxon>
        <taxon>Pseudomonadati</taxon>
        <taxon>Pseudomonadota</taxon>
        <taxon>Gammaproteobacteria</taxon>
        <taxon>Oceanospirillales</taxon>
        <taxon>Endozoicomonadaceae</taxon>
        <taxon>Candidatus Endonucleibacter</taxon>
    </lineage>
</organism>
<proteinExistence type="predicted"/>
<keyword evidence="2" id="KW-1185">Reference proteome</keyword>
<name>A0AA90NNX7_9GAMM</name>
<evidence type="ECO:0000313" key="2">
    <source>
        <dbReference type="Proteomes" id="UP001178148"/>
    </source>
</evidence>
<dbReference type="EMBL" id="JASXSV010000042">
    <property type="protein sequence ID" value="MDP0590305.1"/>
    <property type="molecule type" value="Genomic_DNA"/>
</dbReference>
<sequence length="72" mass="8395">MVRFRTRLVRHHLWGSIIDEINGRLEGTNISMSEGSINIIAVTRIWARGLAIMLWQRERRNADKKYCSGLAR</sequence>
<protein>
    <submittedName>
        <fullName evidence="1">Uncharacterized protein</fullName>
    </submittedName>
</protein>
<reference evidence="1 2" key="1">
    <citation type="journal article" date="2023" name="bioRxiv">
        <title>An intranuclear bacterial parasite of deep-sea mussels expresses apoptosis inhibitors acquired from its host.</title>
        <authorList>
            <person name="Gonzalez Porras M.A."/>
            <person name="Assie A."/>
            <person name="Tietjen M."/>
            <person name="Violette M."/>
            <person name="Kleiner M."/>
            <person name="Gruber-Vodicka H."/>
            <person name="Dubilier N."/>
            <person name="Leisch N."/>
        </authorList>
    </citation>
    <scope>NUCLEOTIDE SEQUENCE [LARGE SCALE GENOMIC DNA]</scope>
    <source>
        <strain evidence="1">IAP13</strain>
    </source>
</reference>
<accession>A0AA90NNX7</accession>
<dbReference type="AlphaFoldDB" id="A0AA90NNX7"/>
<evidence type="ECO:0000313" key="1">
    <source>
        <dbReference type="EMBL" id="MDP0590305.1"/>
    </source>
</evidence>
<dbReference type="Proteomes" id="UP001178148">
    <property type="component" value="Unassembled WGS sequence"/>
</dbReference>
<comment type="caution">
    <text evidence="1">The sequence shown here is derived from an EMBL/GenBank/DDBJ whole genome shotgun (WGS) entry which is preliminary data.</text>
</comment>
<gene>
    <name evidence="1" type="ORF">QS748_14390</name>
</gene>